<protein>
    <recommendedName>
        <fullName evidence="5">BMC domain-containing protein</fullName>
    </recommendedName>
</protein>
<dbReference type="GO" id="GO:0031470">
    <property type="term" value="C:carboxysome"/>
    <property type="evidence" value="ECO:0007669"/>
    <property type="project" value="UniProtKB-SubCell"/>
</dbReference>
<dbReference type="PANTHER" id="PTHR33941:SF11">
    <property type="entry name" value="BACTERIAL MICROCOMPARTMENT SHELL PROTEIN PDUJ"/>
    <property type="match status" value="1"/>
</dbReference>
<dbReference type="OrthoDB" id="5296101at2"/>
<comment type="similarity">
    <text evidence="4">Belongs to the bacterial microcompartments protein family.</text>
</comment>
<dbReference type="Pfam" id="PF00936">
    <property type="entry name" value="BMC"/>
    <property type="match status" value="2"/>
</dbReference>
<evidence type="ECO:0000313" key="7">
    <source>
        <dbReference type="Proteomes" id="UP000238937"/>
    </source>
</evidence>
<feature type="domain" description="BMC" evidence="5">
    <location>
        <begin position="9"/>
        <end position="93"/>
    </location>
</feature>
<comment type="caution">
    <text evidence="6">The sequence shown here is derived from an EMBL/GenBank/DDBJ whole genome shotgun (WGS) entry which is preliminary data.</text>
</comment>
<dbReference type="PANTHER" id="PTHR33941">
    <property type="entry name" value="PROPANEDIOL UTILIZATION PROTEIN PDUA"/>
    <property type="match status" value="1"/>
</dbReference>
<dbReference type="SMART" id="SM00877">
    <property type="entry name" value="BMC"/>
    <property type="match status" value="2"/>
</dbReference>
<comment type="subcellular location">
    <subcellularLocation>
        <location evidence="2">Carboxysome</location>
    </subcellularLocation>
</comment>
<dbReference type="Proteomes" id="UP000238937">
    <property type="component" value="Unassembled WGS sequence"/>
</dbReference>
<evidence type="ECO:0000313" key="6">
    <source>
        <dbReference type="EMBL" id="PSB54173.1"/>
    </source>
</evidence>
<reference evidence="6 7" key="1">
    <citation type="submission" date="2018-03" db="EMBL/GenBank/DDBJ databases">
        <title>The ancient ancestry and fast evolution of plastids.</title>
        <authorList>
            <person name="Moore K.R."/>
            <person name="Magnabosco C."/>
            <person name="Momper L."/>
            <person name="Gold D.A."/>
            <person name="Bosak T."/>
            <person name="Fournier G.P."/>
        </authorList>
    </citation>
    <scope>NUCLEOTIDE SEQUENCE [LARGE SCALE GENOMIC DNA]</scope>
    <source>
        <strain evidence="6 7">CCALA 037</strain>
    </source>
</reference>
<dbReference type="Gene3D" id="3.30.70.1710">
    <property type="match status" value="2"/>
</dbReference>
<dbReference type="InterPro" id="IPR037233">
    <property type="entry name" value="CcmK-like_sf"/>
</dbReference>
<dbReference type="GO" id="GO:0015977">
    <property type="term" value="P:carbon fixation"/>
    <property type="evidence" value="ECO:0007669"/>
    <property type="project" value="UniProtKB-KW"/>
</dbReference>
<dbReference type="PROSITE" id="PS51930">
    <property type="entry name" value="BMC_2"/>
    <property type="match status" value="2"/>
</dbReference>
<proteinExistence type="inferred from homology"/>
<keyword evidence="7" id="KW-1185">Reference proteome</keyword>
<evidence type="ECO:0000256" key="3">
    <source>
        <dbReference type="ARBA" id="ARBA00024446"/>
    </source>
</evidence>
<dbReference type="InterPro" id="IPR000249">
    <property type="entry name" value="BMC_dom"/>
</dbReference>
<evidence type="ECO:0000256" key="4">
    <source>
        <dbReference type="PROSITE-ProRule" id="PRU01278"/>
    </source>
</evidence>
<evidence type="ECO:0000256" key="1">
    <source>
        <dbReference type="ARBA" id="ARBA00023300"/>
    </source>
</evidence>
<gene>
    <name evidence="6" type="ORF">C7B77_18990</name>
</gene>
<feature type="domain" description="BMC" evidence="5">
    <location>
        <begin position="112"/>
        <end position="196"/>
    </location>
</feature>
<accession>A0A2T1GAH1</accession>
<dbReference type="InterPro" id="IPR050575">
    <property type="entry name" value="BMC_shell"/>
</dbReference>
<dbReference type="RefSeq" id="WP_106308337.1">
    <property type="nucleotide sequence ID" value="NZ_PVWO01000282.1"/>
</dbReference>
<dbReference type="CDD" id="cd07057">
    <property type="entry name" value="BMC_CcmK"/>
    <property type="match status" value="1"/>
</dbReference>
<dbReference type="EMBL" id="PVWO01000282">
    <property type="protein sequence ID" value="PSB54173.1"/>
    <property type="molecule type" value="Genomic_DNA"/>
</dbReference>
<keyword evidence="3" id="KW-1283">Bacterial microcompartment</keyword>
<dbReference type="SUPFAM" id="SSF143414">
    <property type="entry name" value="CcmK-like"/>
    <property type="match status" value="2"/>
</dbReference>
<name>A0A2T1GAH1_9CYAN</name>
<evidence type="ECO:0000256" key="2">
    <source>
        <dbReference type="ARBA" id="ARBA00023587"/>
    </source>
</evidence>
<organism evidence="6 7">
    <name type="scientific">Chamaesiphon polymorphus CCALA 037</name>
    <dbReference type="NCBI Taxonomy" id="2107692"/>
    <lineage>
        <taxon>Bacteria</taxon>
        <taxon>Bacillati</taxon>
        <taxon>Cyanobacteriota</taxon>
        <taxon>Cyanophyceae</taxon>
        <taxon>Gomontiellales</taxon>
        <taxon>Chamaesiphonaceae</taxon>
        <taxon>Chamaesiphon</taxon>
    </lineage>
</organism>
<evidence type="ECO:0000259" key="5">
    <source>
        <dbReference type="PROSITE" id="PS51930"/>
    </source>
</evidence>
<sequence length="255" mass="27293">MSNIHAESAIGLVSTRSFPAMVGTADMMLKSAAVHLVGYEKIGNGYCTAVIRGRFPDVKLAVAAGAEVAEQMDELISKSVISRPFPNLDAVLPISDRLLAQIVSKSKLSNLAIGLLETRGFPPMVGAMDAMLKTADVHVAGYEKTGAGFCTAIIRGTVSNVTIALDVGMSAAEQIGELRSIMVIPRPLEDLERTIPTASYWLEPVLTIPEQPLVLPLRLPQVVNVPVVETAPLVEVEVVEAEPLKLNENRESLDN</sequence>
<dbReference type="AlphaFoldDB" id="A0A2T1GAH1"/>
<dbReference type="InterPro" id="IPR044872">
    <property type="entry name" value="CcmK/CsoS1_BMC"/>
</dbReference>
<keyword evidence="1" id="KW-0120">Carbon dioxide fixation</keyword>